<gene>
    <name evidence="7" type="ORF">B0J13DRAFT_407569</name>
</gene>
<evidence type="ECO:0000313" key="7">
    <source>
        <dbReference type="EMBL" id="KAH7108887.1"/>
    </source>
</evidence>
<keyword evidence="3 7" id="KW-0418">Kinase</keyword>
<feature type="non-terminal residue" evidence="7">
    <location>
        <position position="81"/>
    </location>
</feature>
<dbReference type="OrthoDB" id="4062651at2759"/>
<comment type="caution">
    <text evidence="7">The sequence shown here is derived from an EMBL/GenBank/DDBJ whole genome shotgun (WGS) entry which is preliminary data.</text>
</comment>
<accession>A0A9P9I6J0</accession>
<keyword evidence="4" id="KW-0067">ATP-binding</keyword>
<dbReference type="InterPro" id="IPR000719">
    <property type="entry name" value="Prot_kinase_dom"/>
</dbReference>
<name>A0A9P9I6J0_9HYPO</name>
<dbReference type="Gene3D" id="1.10.510.10">
    <property type="entry name" value="Transferase(Phosphotransferase) domain 1"/>
    <property type="match status" value="1"/>
</dbReference>
<keyword evidence="8" id="KW-1185">Reference proteome</keyword>
<dbReference type="Proteomes" id="UP000717696">
    <property type="component" value="Unassembled WGS sequence"/>
</dbReference>
<dbReference type="GO" id="GO:0005829">
    <property type="term" value="C:cytosol"/>
    <property type="evidence" value="ECO:0007669"/>
    <property type="project" value="TreeGrafter"/>
</dbReference>
<comment type="similarity">
    <text evidence="5">Belongs to the protein kinase superfamily. Ser/Thr protein kinase family. GCN2 subfamily.</text>
</comment>
<sequence length="81" mass="9158">ILLALEHVHARGIVHEDIKPQNILYQGDEFFPTDFGIAKAVDTSMTMVGTEWYMAPKLWLNGGQVEKFDEYALGAIFIECL</sequence>
<dbReference type="PANTHER" id="PTHR11042:SF195">
    <property type="entry name" value="KINASE, PUTATIVE (AFU_ORTHOLOGUE AFUA_2G16620)-RELATED"/>
    <property type="match status" value="1"/>
</dbReference>
<feature type="non-terminal residue" evidence="7">
    <location>
        <position position="1"/>
    </location>
</feature>
<dbReference type="InterPro" id="IPR050339">
    <property type="entry name" value="CC_SR_Kinase"/>
</dbReference>
<dbReference type="GO" id="GO:1990625">
    <property type="term" value="P:negative regulation of cytoplasmic translational initiation in response to stress"/>
    <property type="evidence" value="ECO:0007669"/>
    <property type="project" value="TreeGrafter"/>
</dbReference>
<dbReference type="AlphaFoldDB" id="A0A9P9I6J0"/>
<protein>
    <submittedName>
        <fullName evidence="7">Kinase-like domain-containing protein</fullName>
    </submittedName>
</protein>
<reference evidence="7" key="1">
    <citation type="journal article" date="2021" name="Nat. Commun.">
        <title>Genetic determinants of endophytism in the Arabidopsis root mycobiome.</title>
        <authorList>
            <person name="Mesny F."/>
            <person name="Miyauchi S."/>
            <person name="Thiergart T."/>
            <person name="Pickel B."/>
            <person name="Atanasova L."/>
            <person name="Karlsson M."/>
            <person name="Huettel B."/>
            <person name="Barry K.W."/>
            <person name="Haridas S."/>
            <person name="Chen C."/>
            <person name="Bauer D."/>
            <person name="Andreopoulos W."/>
            <person name="Pangilinan J."/>
            <person name="LaButti K."/>
            <person name="Riley R."/>
            <person name="Lipzen A."/>
            <person name="Clum A."/>
            <person name="Drula E."/>
            <person name="Henrissat B."/>
            <person name="Kohler A."/>
            <person name="Grigoriev I.V."/>
            <person name="Martin F.M."/>
            <person name="Hacquard S."/>
        </authorList>
    </citation>
    <scope>NUCLEOTIDE SEQUENCE</scope>
    <source>
        <strain evidence="7">MPI-CAGE-AT-0021</strain>
    </source>
</reference>
<dbReference type="PROSITE" id="PS50011">
    <property type="entry name" value="PROTEIN_KINASE_DOM"/>
    <property type="match status" value="1"/>
</dbReference>
<dbReference type="GO" id="GO:0005634">
    <property type="term" value="C:nucleus"/>
    <property type="evidence" value="ECO:0007669"/>
    <property type="project" value="TreeGrafter"/>
</dbReference>
<proteinExistence type="inferred from homology"/>
<dbReference type="PANTHER" id="PTHR11042">
    <property type="entry name" value="EUKARYOTIC TRANSLATION INITIATION FACTOR 2-ALPHA KINASE EIF2-ALPHA KINASE -RELATED"/>
    <property type="match status" value="1"/>
</dbReference>
<evidence type="ECO:0000256" key="1">
    <source>
        <dbReference type="ARBA" id="ARBA00022679"/>
    </source>
</evidence>
<feature type="domain" description="Protein kinase" evidence="6">
    <location>
        <begin position="1"/>
        <end position="81"/>
    </location>
</feature>
<dbReference type="GO" id="GO:0005524">
    <property type="term" value="F:ATP binding"/>
    <property type="evidence" value="ECO:0007669"/>
    <property type="project" value="UniProtKB-KW"/>
</dbReference>
<dbReference type="Pfam" id="PF00069">
    <property type="entry name" value="Pkinase"/>
    <property type="match status" value="1"/>
</dbReference>
<dbReference type="InterPro" id="IPR008271">
    <property type="entry name" value="Ser/Thr_kinase_AS"/>
</dbReference>
<dbReference type="InterPro" id="IPR011009">
    <property type="entry name" value="Kinase-like_dom_sf"/>
</dbReference>
<evidence type="ECO:0000256" key="3">
    <source>
        <dbReference type="ARBA" id="ARBA00022777"/>
    </source>
</evidence>
<keyword evidence="1" id="KW-0808">Transferase</keyword>
<evidence type="ECO:0000256" key="5">
    <source>
        <dbReference type="ARBA" id="ARBA00037982"/>
    </source>
</evidence>
<dbReference type="GO" id="GO:0004694">
    <property type="term" value="F:eukaryotic translation initiation factor 2alpha kinase activity"/>
    <property type="evidence" value="ECO:0007669"/>
    <property type="project" value="TreeGrafter"/>
</dbReference>
<evidence type="ECO:0000256" key="2">
    <source>
        <dbReference type="ARBA" id="ARBA00022741"/>
    </source>
</evidence>
<dbReference type="EMBL" id="JAGMUU010000084">
    <property type="protein sequence ID" value="KAH7108887.1"/>
    <property type="molecule type" value="Genomic_DNA"/>
</dbReference>
<evidence type="ECO:0000313" key="8">
    <source>
        <dbReference type="Proteomes" id="UP000717696"/>
    </source>
</evidence>
<organism evidence="7 8">
    <name type="scientific">Dactylonectria estremocensis</name>
    <dbReference type="NCBI Taxonomy" id="1079267"/>
    <lineage>
        <taxon>Eukaryota</taxon>
        <taxon>Fungi</taxon>
        <taxon>Dikarya</taxon>
        <taxon>Ascomycota</taxon>
        <taxon>Pezizomycotina</taxon>
        <taxon>Sordariomycetes</taxon>
        <taxon>Hypocreomycetidae</taxon>
        <taxon>Hypocreales</taxon>
        <taxon>Nectriaceae</taxon>
        <taxon>Dactylonectria</taxon>
    </lineage>
</organism>
<keyword evidence="2" id="KW-0547">Nucleotide-binding</keyword>
<dbReference type="SUPFAM" id="SSF56112">
    <property type="entry name" value="Protein kinase-like (PK-like)"/>
    <property type="match status" value="1"/>
</dbReference>
<dbReference type="PROSITE" id="PS00108">
    <property type="entry name" value="PROTEIN_KINASE_ST"/>
    <property type="match status" value="1"/>
</dbReference>
<evidence type="ECO:0000256" key="4">
    <source>
        <dbReference type="ARBA" id="ARBA00022840"/>
    </source>
</evidence>
<evidence type="ECO:0000259" key="6">
    <source>
        <dbReference type="PROSITE" id="PS50011"/>
    </source>
</evidence>